<sequence length="227" mass="25361">MVRPTTETGTCLILLEQDTEMFLANISNVILHWPLNTLDALFRQPSRIAVEGLPRPHASLSDTSRRLVQILKYWVHGAPDVIPLALFLLLRLRRSWENGGASTWCIDSIDPKYVGPIWLSAAMVASYKFLGEDDQSPQANASWAAYLRMGRKVLNDAELSLLQGIGWGVWVQARELEAWKDMLEWRGLPRIGMSGRRMGSFGVKQMPRGQGGKSEGRVEKSIGVSGM</sequence>
<dbReference type="AlphaFoldDB" id="A0A6A5KII8"/>
<evidence type="ECO:0000313" key="2">
    <source>
        <dbReference type="EMBL" id="KAF1834264.1"/>
    </source>
</evidence>
<feature type="region of interest" description="Disordered" evidence="1">
    <location>
        <begin position="202"/>
        <end position="227"/>
    </location>
</feature>
<reference evidence="2" key="1">
    <citation type="submission" date="2020-01" db="EMBL/GenBank/DDBJ databases">
        <authorList>
            <consortium name="DOE Joint Genome Institute"/>
            <person name="Haridas S."/>
            <person name="Albert R."/>
            <person name="Binder M."/>
            <person name="Bloem J."/>
            <person name="Labutti K."/>
            <person name="Salamov A."/>
            <person name="Andreopoulos B."/>
            <person name="Baker S.E."/>
            <person name="Barry K."/>
            <person name="Bills G."/>
            <person name="Bluhm B.H."/>
            <person name="Cannon C."/>
            <person name="Castanera R."/>
            <person name="Culley D.E."/>
            <person name="Daum C."/>
            <person name="Ezra D."/>
            <person name="Gonzalez J.B."/>
            <person name="Henrissat B."/>
            <person name="Kuo A."/>
            <person name="Liang C."/>
            <person name="Lipzen A."/>
            <person name="Lutzoni F."/>
            <person name="Magnuson J."/>
            <person name="Mondo S."/>
            <person name="Nolan M."/>
            <person name="Ohm R."/>
            <person name="Pangilinan J."/>
            <person name="Park H.-J."/>
            <person name="Ramirez L."/>
            <person name="Alfaro M."/>
            <person name="Sun H."/>
            <person name="Tritt A."/>
            <person name="Yoshinaga Y."/>
            <person name="Zwiers L.-H."/>
            <person name="Turgeon B.G."/>
            <person name="Goodwin S.B."/>
            <person name="Spatafora J.W."/>
            <person name="Crous P.W."/>
            <person name="Grigoriev I.V."/>
        </authorList>
    </citation>
    <scope>NUCLEOTIDE SEQUENCE</scope>
    <source>
        <strain evidence="2">P77</strain>
    </source>
</reference>
<dbReference type="Gene3D" id="1.10.472.10">
    <property type="entry name" value="Cyclin-like"/>
    <property type="match status" value="1"/>
</dbReference>
<keyword evidence="3" id="KW-1185">Reference proteome</keyword>
<proteinExistence type="predicted"/>
<evidence type="ECO:0000313" key="3">
    <source>
        <dbReference type="Proteomes" id="UP000800040"/>
    </source>
</evidence>
<accession>A0A6A5KII8</accession>
<gene>
    <name evidence="2" type="ORF">BDW02DRAFT_346865</name>
</gene>
<dbReference type="EMBL" id="ML975305">
    <property type="protein sequence ID" value="KAF1834264.1"/>
    <property type="molecule type" value="Genomic_DNA"/>
</dbReference>
<name>A0A6A5KII8_9PLEO</name>
<evidence type="ECO:0000256" key="1">
    <source>
        <dbReference type="SAM" id="MobiDB-lite"/>
    </source>
</evidence>
<organism evidence="2 3">
    <name type="scientific">Decorospora gaudefroyi</name>
    <dbReference type="NCBI Taxonomy" id="184978"/>
    <lineage>
        <taxon>Eukaryota</taxon>
        <taxon>Fungi</taxon>
        <taxon>Dikarya</taxon>
        <taxon>Ascomycota</taxon>
        <taxon>Pezizomycotina</taxon>
        <taxon>Dothideomycetes</taxon>
        <taxon>Pleosporomycetidae</taxon>
        <taxon>Pleosporales</taxon>
        <taxon>Pleosporineae</taxon>
        <taxon>Pleosporaceae</taxon>
        <taxon>Decorospora</taxon>
    </lineage>
</organism>
<evidence type="ECO:0008006" key="4">
    <source>
        <dbReference type="Google" id="ProtNLM"/>
    </source>
</evidence>
<protein>
    <recommendedName>
        <fullName evidence="4">Cyclin N-terminal domain-containing protein</fullName>
    </recommendedName>
</protein>
<dbReference type="Proteomes" id="UP000800040">
    <property type="component" value="Unassembled WGS sequence"/>
</dbReference>